<dbReference type="EMBL" id="CAJPEV010000769">
    <property type="protein sequence ID" value="CAG0888375.1"/>
    <property type="molecule type" value="Genomic_DNA"/>
</dbReference>
<feature type="region of interest" description="Disordered" evidence="1">
    <location>
        <begin position="337"/>
        <end position="361"/>
    </location>
</feature>
<reference evidence="2" key="1">
    <citation type="submission" date="2020-11" db="EMBL/GenBank/DDBJ databases">
        <authorList>
            <person name="Tran Van P."/>
        </authorList>
    </citation>
    <scope>NUCLEOTIDE SEQUENCE</scope>
</reference>
<feature type="region of interest" description="Disordered" evidence="1">
    <location>
        <begin position="162"/>
        <end position="292"/>
    </location>
</feature>
<protein>
    <submittedName>
        <fullName evidence="2">Uncharacterized protein</fullName>
    </submittedName>
</protein>
<feature type="region of interest" description="Disordered" evidence="1">
    <location>
        <begin position="1"/>
        <end position="34"/>
    </location>
</feature>
<sequence>MVANEHRKRVEETLNDERKKTQQEKTNYENHLNEERIKLNKEKESAADRLAAFQLEHKKLMEKYSALNSEMEELSRNNLELMQEKNQLQEAKEEVQNQLDLKTQEVKLLKVSITDLQGSLASLKQLQQQQDTTDLQAKNQALQQKVHLLQDQLKQCLAGKSTSKAAQPGNVGEKVPIAAPHSSSSPSVNKLPEPQHFQEEEPKGVLQPPMEDDKQEEQHVEQGHPIHAPRHFNSRDREKKDAFAAAQQRVENQGVLAPPPDESQGRGSMKSSTTKKSNVPNLFPYSQGNKIPLHPKQGDRKFHPGAGIRSDDFNLGRVWRNPVNGVQFPAFQHGSENEIQDDHAGGGYMNRNQLPVPGPGEQLQWKLIQPAHPQAAQHPAYLQSRQLALPRHRAPEAGQQFADFENEDDGRNDKYDDAFADDNMDEGDDAADGQILNIPRIPQHPLVGISFSPYNALALICPAIGNSKLKPRLRLPEKGARLLKRNLDSSVGVILPTSSTCANEIMLPPTIL</sequence>
<gene>
    <name evidence="2" type="ORF">DSTB1V02_LOCUS4932</name>
</gene>
<dbReference type="AlphaFoldDB" id="A0A7R8X825"/>
<feature type="compositionally biased region" description="Polar residues" evidence="1">
    <location>
        <begin position="265"/>
        <end position="289"/>
    </location>
</feature>
<name>A0A7R8X825_9CRUS</name>
<accession>A0A7R8X825</accession>
<organism evidence="2">
    <name type="scientific">Darwinula stevensoni</name>
    <dbReference type="NCBI Taxonomy" id="69355"/>
    <lineage>
        <taxon>Eukaryota</taxon>
        <taxon>Metazoa</taxon>
        <taxon>Ecdysozoa</taxon>
        <taxon>Arthropoda</taxon>
        <taxon>Crustacea</taxon>
        <taxon>Oligostraca</taxon>
        <taxon>Ostracoda</taxon>
        <taxon>Podocopa</taxon>
        <taxon>Podocopida</taxon>
        <taxon>Darwinulocopina</taxon>
        <taxon>Darwinuloidea</taxon>
        <taxon>Darwinulidae</taxon>
        <taxon>Darwinula</taxon>
    </lineage>
</organism>
<dbReference type="EMBL" id="LR900286">
    <property type="protein sequence ID" value="CAD7245054.1"/>
    <property type="molecule type" value="Genomic_DNA"/>
</dbReference>
<keyword evidence="3" id="KW-1185">Reference proteome</keyword>
<evidence type="ECO:0000313" key="2">
    <source>
        <dbReference type="EMBL" id="CAD7245054.1"/>
    </source>
</evidence>
<feature type="compositionally biased region" description="Acidic residues" evidence="1">
    <location>
        <begin position="418"/>
        <end position="427"/>
    </location>
</feature>
<evidence type="ECO:0000313" key="3">
    <source>
        <dbReference type="Proteomes" id="UP000677054"/>
    </source>
</evidence>
<feature type="compositionally biased region" description="Basic and acidic residues" evidence="1">
    <location>
        <begin position="233"/>
        <end position="242"/>
    </location>
</feature>
<dbReference type="Proteomes" id="UP000677054">
    <property type="component" value="Unassembled WGS sequence"/>
</dbReference>
<proteinExistence type="predicted"/>
<feature type="region of interest" description="Disordered" evidence="1">
    <location>
        <begin position="401"/>
        <end position="427"/>
    </location>
</feature>
<evidence type="ECO:0000256" key="1">
    <source>
        <dbReference type="SAM" id="MobiDB-lite"/>
    </source>
</evidence>